<dbReference type="SUPFAM" id="SSF52047">
    <property type="entry name" value="RNI-like"/>
    <property type="match status" value="1"/>
</dbReference>
<protein>
    <recommendedName>
        <fullName evidence="3">F-box domain-containing protein</fullName>
    </recommendedName>
</protein>
<proteinExistence type="predicted"/>
<organism evidence="1 2">
    <name type="scientific">Favolaschia claudopus</name>
    <dbReference type="NCBI Taxonomy" id="2862362"/>
    <lineage>
        <taxon>Eukaryota</taxon>
        <taxon>Fungi</taxon>
        <taxon>Dikarya</taxon>
        <taxon>Basidiomycota</taxon>
        <taxon>Agaricomycotina</taxon>
        <taxon>Agaricomycetes</taxon>
        <taxon>Agaricomycetidae</taxon>
        <taxon>Agaricales</taxon>
        <taxon>Marasmiineae</taxon>
        <taxon>Mycenaceae</taxon>
        <taxon>Favolaschia</taxon>
    </lineage>
</organism>
<accession>A0AAW0BQ63</accession>
<sequence length="416" mass="47314">MSLDELLAQEASLDAEILAQEDALRQLRHDRCLVWRQINALRDPIVRLPPELTAEVFMRTLHSTHSAAPSRTGVPSLLLNICSAWTSMVISTPALWATIRIDFSCLTDGLRAALPLWLDRAKNHALSLYLIGLAFDEDIMSLLWSHAAHIGSLDICLPVKRLPHHIEEAELWGSCRPEHLPVLETLRINHSDVNGSTRLRSIPQLLSVAPNLLEFIFDRLDTNPEALTDEFILPRLRQFTFGRVHSRCFWPGANEYLSLPSLEVLTVSAQAMSMNDLLAFLKRSSPPLRTLIFESLTFYPDDLFPSFQLSEYLTRLEFVFANARMVEKILVPLTEDMSLLPHLDTLILESPHSVFESFWIAVSGLLLARRRRFRAFRIERILPASKDPLLLSPETLASFAELVEEGMDLHIDDNFR</sequence>
<dbReference type="EMBL" id="JAWWNJ010000028">
    <property type="protein sequence ID" value="KAK7028357.1"/>
    <property type="molecule type" value="Genomic_DNA"/>
</dbReference>
<reference evidence="1 2" key="1">
    <citation type="journal article" date="2024" name="J Genomics">
        <title>Draft genome sequencing and assembly of Favolaschia claudopus CIRM-BRFM 2984 isolated from oak limbs.</title>
        <authorList>
            <person name="Navarro D."/>
            <person name="Drula E."/>
            <person name="Chaduli D."/>
            <person name="Cazenave R."/>
            <person name="Ahrendt S."/>
            <person name="Wang J."/>
            <person name="Lipzen A."/>
            <person name="Daum C."/>
            <person name="Barry K."/>
            <person name="Grigoriev I.V."/>
            <person name="Favel A."/>
            <person name="Rosso M.N."/>
            <person name="Martin F."/>
        </authorList>
    </citation>
    <scope>NUCLEOTIDE SEQUENCE [LARGE SCALE GENOMIC DNA]</scope>
    <source>
        <strain evidence="1 2">CIRM-BRFM 2984</strain>
    </source>
</reference>
<evidence type="ECO:0008006" key="3">
    <source>
        <dbReference type="Google" id="ProtNLM"/>
    </source>
</evidence>
<evidence type="ECO:0000313" key="1">
    <source>
        <dbReference type="EMBL" id="KAK7028357.1"/>
    </source>
</evidence>
<gene>
    <name evidence="1" type="ORF">R3P38DRAFT_2935556</name>
</gene>
<dbReference type="AlphaFoldDB" id="A0AAW0BQ63"/>
<comment type="caution">
    <text evidence="1">The sequence shown here is derived from an EMBL/GenBank/DDBJ whole genome shotgun (WGS) entry which is preliminary data.</text>
</comment>
<name>A0AAW0BQ63_9AGAR</name>
<keyword evidence="2" id="KW-1185">Reference proteome</keyword>
<evidence type="ECO:0000313" key="2">
    <source>
        <dbReference type="Proteomes" id="UP001362999"/>
    </source>
</evidence>
<dbReference type="Proteomes" id="UP001362999">
    <property type="component" value="Unassembled WGS sequence"/>
</dbReference>